<reference evidence="5 6" key="1">
    <citation type="submission" date="2014-04" db="EMBL/GenBank/DDBJ databases">
        <authorList>
            <consortium name="DOE Joint Genome Institute"/>
            <person name="Kuo A."/>
            <person name="Kohler A."/>
            <person name="Nagy L.G."/>
            <person name="Floudas D."/>
            <person name="Copeland A."/>
            <person name="Barry K.W."/>
            <person name="Cichocki N."/>
            <person name="Veneault-Fourrey C."/>
            <person name="LaButti K."/>
            <person name="Lindquist E.A."/>
            <person name="Lipzen A."/>
            <person name="Lundell T."/>
            <person name="Morin E."/>
            <person name="Murat C."/>
            <person name="Sun H."/>
            <person name="Tunlid A."/>
            <person name="Henrissat B."/>
            <person name="Grigoriev I.V."/>
            <person name="Hibbett D.S."/>
            <person name="Martin F."/>
            <person name="Nordberg H.P."/>
            <person name="Cantor M.N."/>
            <person name="Hua S.X."/>
        </authorList>
    </citation>
    <scope>NUCLEOTIDE SEQUENCE [LARGE SCALE GENOMIC DNA]</scope>
    <source>
        <strain evidence="5 6">Foug A</strain>
    </source>
</reference>
<accession>A0A0C3DLD2</accession>
<sequence length="427" mass="47352">MNDTVLLRAEAELVITEARRQKAERTKSLGSPIELAGKAIDIIVEGNYAWIAENTHVAKKIDLETGHVLQIYRGHTAPVTCLAFYKDVKDTRGTKMLITGSWDKARDKDHTYADRSSPVPSRRSKYGIPRSSKALLCTTDAHDDFLKSMLVIASVKLLVSSSSDKTIRFWDLGDAVERKAITPIGSLSAHTRPVECLASYVVSPTEVTLFTGDTMGIIKVWKLEKESGSQPRWRSVLLDTLNLHRTRVTEMVYGAGQLWTASSDETVQVTYYPPAPSATKPVPPLIHPLAVRAVLPLGLTPFAEPYMVTAYGDIIRLYDVTSMFESEVVGEIDAHWHDVTAIRLWLRTSRNTSGNTRIEPIIVSTSLDGTIRKWRFNELATSTPENPASPTQPVVISSLPEPKDNAKGGELTEEEEHELAELMEDDS</sequence>
<evidence type="ECO:0000256" key="4">
    <source>
        <dbReference type="SAM" id="MobiDB-lite"/>
    </source>
</evidence>
<evidence type="ECO:0000256" key="1">
    <source>
        <dbReference type="ARBA" id="ARBA00022574"/>
    </source>
</evidence>
<evidence type="ECO:0000256" key="3">
    <source>
        <dbReference type="PROSITE-ProRule" id="PRU00221"/>
    </source>
</evidence>
<keyword evidence="1 3" id="KW-0853">WD repeat</keyword>
<feature type="repeat" description="WD" evidence="3">
    <location>
        <begin position="139"/>
        <end position="172"/>
    </location>
</feature>
<protein>
    <submittedName>
        <fullName evidence="5">Uncharacterized protein</fullName>
    </submittedName>
</protein>
<evidence type="ECO:0000313" key="5">
    <source>
        <dbReference type="EMBL" id="KIM57064.1"/>
    </source>
</evidence>
<reference evidence="6" key="2">
    <citation type="submission" date="2015-01" db="EMBL/GenBank/DDBJ databases">
        <title>Evolutionary Origins and Diversification of the Mycorrhizal Mutualists.</title>
        <authorList>
            <consortium name="DOE Joint Genome Institute"/>
            <consortium name="Mycorrhizal Genomics Consortium"/>
            <person name="Kohler A."/>
            <person name="Kuo A."/>
            <person name="Nagy L.G."/>
            <person name="Floudas D."/>
            <person name="Copeland A."/>
            <person name="Barry K.W."/>
            <person name="Cichocki N."/>
            <person name="Veneault-Fourrey C."/>
            <person name="LaButti K."/>
            <person name="Lindquist E.A."/>
            <person name="Lipzen A."/>
            <person name="Lundell T."/>
            <person name="Morin E."/>
            <person name="Murat C."/>
            <person name="Riley R."/>
            <person name="Ohm R."/>
            <person name="Sun H."/>
            <person name="Tunlid A."/>
            <person name="Henrissat B."/>
            <person name="Grigoriev I.V."/>
            <person name="Hibbett D.S."/>
            <person name="Martin F."/>
        </authorList>
    </citation>
    <scope>NUCLEOTIDE SEQUENCE [LARGE SCALE GENOMIC DNA]</scope>
    <source>
        <strain evidence="6">Foug A</strain>
    </source>
</reference>
<dbReference type="GO" id="GO:1990234">
    <property type="term" value="C:transferase complex"/>
    <property type="evidence" value="ECO:0007669"/>
    <property type="project" value="UniProtKB-ARBA"/>
</dbReference>
<name>A0A0C3DLD2_9AGAM</name>
<dbReference type="InterPro" id="IPR001680">
    <property type="entry name" value="WD40_rpt"/>
</dbReference>
<dbReference type="EMBL" id="KN822106">
    <property type="protein sequence ID" value="KIM57064.1"/>
    <property type="molecule type" value="Genomic_DNA"/>
</dbReference>
<dbReference type="PANTHER" id="PTHR22847">
    <property type="entry name" value="WD40 REPEAT PROTEIN"/>
    <property type="match status" value="1"/>
</dbReference>
<dbReference type="PROSITE" id="PS00678">
    <property type="entry name" value="WD_REPEATS_1"/>
    <property type="match status" value="1"/>
</dbReference>
<gene>
    <name evidence="5" type="ORF">SCLCIDRAFT_29121</name>
</gene>
<feature type="compositionally biased region" description="Polar residues" evidence="4">
    <location>
        <begin position="380"/>
        <end position="395"/>
    </location>
</feature>
<keyword evidence="2" id="KW-0677">Repeat</keyword>
<dbReference type="FunCoup" id="A0A0C3DLD2">
    <property type="interactions" value="173"/>
</dbReference>
<dbReference type="HOGENOM" id="CLU_000288_57_4_1"/>
<dbReference type="PROSITE" id="PS50294">
    <property type="entry name" value="WD_REPEATS_REGION"/>
    <property type="match status" value="1"/>
</dbReference>
<dbReference type="InterPro" id="IPR036322">
    <property type="entry name" value="WD40_repeat_dom_sf"/>
</dbReference>
<organism evidence="5 6">
    <name type="scientific">Scleroderma citrinum Foug A</name>
    <dbReference type="NCBI Taxonomy" id="1036808"/>
    <lineage>
        <taxon>Eukaryota</taxon>
        <taxon>Fungi</taxon>
        <taxon>Dikarya</taxon>
        <taxon>Basidiomycota</taxon>
        <taxon>Agaricomycotina</taxon>
        <taxon>Agaricomycetes</taxon>
        <taxon>Agaricomycetidae</taxon>
        <taxon>Boletales</taxon>
        <taxon>Sclerodermatineae</taxon>
        <taxon>Sclerodermataceae</taxon>
        <taxon>Scleroderma</taxon>
    </lineage>
</organism>
<dbReference type="InterPro" id="IPR019775">
    <property type="entry name" value="WD40_repeat_CS"/>
</dbReference>
<dbReference type="SUPFAM" id="SSF50978">
    <property type="entry name" value="WD40 repeat-like"/>
    <property type="match status" value="1"/>
</dbReference>
<dbReference type="AlphaFoldDB" id="A0A0C3DLD2"/>
<dbReference type="Pfam" id="PF00400">
    <property type="entry name" value="WD40"/>
    <property type="match status" value="3"/>
</dbReference>
<dbReference type="PROSITE" id="PS50082">
    <property type="entry name" value="WD_REPEATS_2"/>
    <property type="match status" value="1"/>
</dbReference>
<dbReference type="InParanoid" id="A0A0C3DLD2"/>
<feature type="region of interest" description="Disordered" evidence="4">
    <location>
        <begin position="380"/>
        <end position="427"/>
    </location>
</feature>
<evidence type="ECO:0000256" key="2">
    <source>
        <dbReference type="ARBA" id="ARBA00022737"/>
    </source>
</evidence>
<dbReference type="OrthoDB" id="6262491at2759"/>
<proteinExistence type="predicted"/>
<feature type="compositionally biased region" description="Acidic residues" evidence="4">
    <location>
        <begin position="411"/>
        <end position="427"/>
    </location>
</feature>
<evidence type="ECO:0000313" key="6">
    <source>
        <dbReference type="Proteomes" id="UP000053989"/>
    </source>
</evidence>
<dbReference type="SMART" id="SM00320">
    <property type="entry name" value="WD40"/>
    <property type="match status" value="5"/>
</dbReference>
<keyword evidence="6" id="KW-1185">Reference proteome</keyword>
<dbReference type="InterPro" id="IPR015943">
    <property type="entry name" value="WD40/YVTN_repeat-like_dom_sf"/>
</dbReference>
<dbReference type="STRING" id="1036808.A0A0C3DLD2"/>
<dbReference type="PANTHER" id="PTHR22847:SF637">
    <property type="entry name" value="WD REPEAT DOMAIN 5B"/>
    <property type="match status" value="1"/>
</dbReference>
<dbReference type="Gene3D" id="2.130.10.10">
    <property type="entry name" value="YVTN repeat-like/Quinoprotein amine dehydrogenase"/>
    <property type="match status" value="2"/>
</dbReference>
<dbReference type="Proteomes" id="UP000053989">
    <property type="component" value="Unassembled WGS sequence"/>
</dbReference>